<feature type="transmembrane region" description="Helical" evidence="1">
    <location>
        <begin position="39"/>
        <end position="66"/>
    </location>
</feature>
<feature type="transmembrane region" description="Helical" evidence="1">
    <location>
        <begin position="7"/>
        <end position="27"/>
    </location>
</feature>
<feature type="transmembrane region" description="Helical" evidence="1">
    <location>
        <begin position="212"/>
        <end position="230"/>
    </location>
</feature>
<dbReference type="GO" id="GO:0045227">
    <property type="term" value="P:capsule polysaccharide biosynthetic process"/>
    <property type="evidence" value="ECO:0007669"/>
    <property type="project" value="InterPro"/>
</dbReference>
<feature type="transmembrane region" description="Helical" evidence="1">
    <location>
        <begin position="134"/>
        <end position="155"/>
    </location>
</feature>
<proteinExistence type="predicted"/>
<evidence type="ECO:0000256" key="1">
    <source>
        <dbReference type="SAM" id="Phobius"/>
    </source>
</evidence>
<feature type="transmembrane region" description="Helical" evidence="1">
    <location>
        <begin position="175"/>
        <end position="205"/>
    </location>
</feature>
<gene>
    <name evidence="2" type="ORF">UFOPK1503_00204</name>
    <name evidence="3" type="ORF">UFOPK1693_00591</name>
</gene>
<dbReference type="GO" id="GO:0016020">
    <property type="term" value="C:membrane"/>
    <property type="evidence" value="ECO:0007669"/>
    <property type="project" value="InterPro"/>
</dbReference>
<evidence type="ECO:0000313" key="2">
    <source>
        <dbReference type="EMBL" id="CAB4540654.1"/>
    </source>
</evidence>
<sequence>MIDLDVELVRGTLVVGLVISALAYHFFRVNSGGVVTAPFLAILVLTGDWINIAGWAVLSIIGFATIRLLSNRWPLPRIWLFFAGVFIPMTIHIAGLLLIQIPPFETYSTFFAAGLYVTNGLTAYDAARQGLLRTFVSAAAVTALTTLAALGMYSLTSNFGITTEALPPFVTHDPLLAFVVVAAAIVARLAFGLGTAGIIGGAYLLQIAAPETLLVVLAFTLVGAFIYKRVATFMGLSPKQAFYSLLAVGAVAAWFGLYWASLLGIPGAAAVEQYALEPLLVVGLMIGETARFGVSRTLIGTTAVGLIAWSITSLVSASIISTWVAYIITFLLLVAGLTYAFREVKRGWAAAAAGSARWGA</sequence>
<dbReference type="EMBL" id="CAEZST010000002">
    <property type="protein sequence ID" value="CAB4540654.1"/>
    <property type="molecule type" value="Genomic_DNA"/>
</dbReference>
<keyword evidence="1" id="KW-0472">Membrane</keyword>
<feature type="transmembrane region" description="Helical" evidence="1">
    <location>
        <begin position="242"/>
        <end position="260"/>
    </location>
</feature>
<name>A0A6J6E2W8_9ZZZZ</name>
<feature type="transmembrane region" description="Helical" evidence="1">
    <location>
        <begin position="78"/>
        <end position="101"/>
    </location>
</feature>
<dbReference type="AlphaFoldDB" id="A0A6J6E2W8"/>
<keyword evidence="1" id="KW-1133">Transmembrane helix</keyword>
<evidence type="ECO:0000313" key="3">
    <source>
        <dbReference type="EMBL" id="CAB4569664.1"/>
    </source>
</evidence>
<dbReference type="Pfam" id="PF14102">
    <property type="entry name" value="Caps_synth_CapC"/>
    <property type="match status" value="1"/>
</dbReference>
<feature type="transmembrane region" description="Helical" evidence="1">
    <location>
        <begin position="107"/>
        <end position="127"/>
    </location>
</feature>
<reference evidence="3" key="1">
    <citation type="submission" date="2020-05" db="EMBL/GenBank/DDBJ databases">
        <authorList>
            <person name="Chiriac C."/>
            <person name="Salcher M."/>
            <person name="Ghai R."/>
            <person name="Kavagutti S V."/>
        </authorList>
    </citation>
    <scope>NUCLEOTIDE SEQUENCE</scope>
</reference>
<keyword evidence="1" id="KW-0812">Transmembrane</keyword>
<dbReference type="InterPro" id="IPR008338">
    <property type="entry name" value="Capsule_biosynth_CapC"/>
</dbReference>
<feature type="transmembrane region" description="Helical" evidence="1">
    <location>
        <begin position="323"/>
        <end position="341"/>
    </location>
</feature>
<protein>
    <submittedName>
        <fullName evidence="3">Unannotated protein</fullName>
    </submittedName>
</protein>
<organism evidence="3">
    <name type="scientific">freshwater metagenome</name>
    <dbReference type="NCBI Taxonomy" id="449393"/>
    <lineage>
        <taxon>unclassified sequences</taxon>
        <taxon>metagenomes</taxon>
        <taxon>ecological metagenomes</taxon>
    </lineage>
</organism>
<feature type="transmembrane region" description="Helical" evidence="1">
    <location>
        <begin position="298"/>
        <end position="317"/>
    </location>
</feature>
<dbReference type="EMBL" id="CAEZTO010000005">
    <property type="protein sequence ID" value="CAB4569664.1"/>
    <property type="molecule type" value="Genomic_DNA"/>
</dbReference>
<accession>A0A6J6E2W8</accession>